<accession>A0A9N9RHC9</accession>
<keyword evidence="5" id="KW-0391">Immunity</keyword>
<dbReference type="SMART" id="SM00020">
    <property type="entry name" value="Tryp_SPc"/>
    <property type="match status" value="1"/>
</dbReference>
<dbReference type="PROSITE" id="PS50240">
    <property type="entry name" value="TRYPSIN_DOM"/>
    <property type="match status" value="1"/>
</dbReference>
<evidence type="ECO:0000256" key="1">
    <source>
        <dbReference type="ARBA" id="ARBA00004613"/>
    </source>
</evidence>
<evidence type="ECO:0000256" key="7">
    <source>
        <dbReference type="ARBA" id="ARBA00023180"/>
    </source>
</evidence>
<evidence type="ECO:0000313" key="12">
    <source>
        <dbReference type="Proteomes" id="UP001153620"/>
    </source>
</evidence>
<reference evidence="11" key="2">
    <citation type="submission" date="2022-10" db="EMBL/GenBank/DDBJ databases">
        <authorList>
            <consortium name="ENA_rothamsted_submissions"/>
            <consortium name="culmorum"/>
            <person name="King R."/>
        </authorList>
    </citation>
    <scope>NUCLEOTIDE SEQUENCE</scope>
</reference>
<evidence type="ECO:0000256" key="8">
    <source>
        <dbReference type="ARBA" id="ARBA00024195"/>
    </source>
</evidence>
<evidence type="ECO:0000256" key="4">
    <source>
        <dbReference type="ARBA" id="ARBA00022729"/>
    </source>
</evidence>
<dbReference type="GO" id="GO:0005576">
    <property type="term" value="C:extracellular region"/>
    <property type="evidence" value="ECO:0007669"/>
    <property type="project" value="UniProtKB-SubCell"/>
</dbReference>
<dbReference type="AlphaFoldDB" id="A0A9N9RHC9"/>
<evidence type="ECO:0000256" key="2">
    <source>
        <dbReference type="ARBA" id="ARBA00022525"/>
    </source>
</evidence>
<feature type="chain" id="PRO_5040363703" description="Peptidase S1 domain-containing protein" evidence="9">
    <location>
        <begin position="23"/>
        <end position="254"/>
    </location>
</feature>
<dbReference type="PROSITE" id="PS00134">
    <property type="entry name" value="TRYPSIN_HIS"/>
    <property type="match status" value="1"/>
</dbReference>
<keyword evidence="2" id="KW-0964">Secreted</keyword>
<dbReference type="Proteomes" id="UP001153620">
    <property type="component" value="Chromosome 1"/>
</dbReference>
<evidence type="ECO:0000256" key="9">
    <source>
        <dbReference type="SAM" id="SignalP"/>
    </source>
</evidence>
<evidence type="ECO:0000256" key="5">
    <source>
        <dbReference type="ARBA" id="ARBA00022859"/>
    </source>
</evidence>
<dbReference type="Pfam" id="PF00089">
    <property type="entry name" value="Trypsin"/>
    <property type="match status" value="1"/>
</dbReference>
<sequence length="254" mass="28844">MFASKIILLILSLLINVYFTSANQRISAIKCKEYESITQIPYYVRSHPNFPASKVVLNKCRRSGTGLVVGGEDAFLFEFPHQALLGYQKFKVEWSCGGSLISPDFVLTAAHCLDSINTGPVTFVKLGMISRIESNNFVKIYGINEKYKHENYKQQTNNNDIALLKLNDTVKFNENIFPICLPSKLYESDAILTGFGRTGGKEATSENLLKVGLQHFTYSYCRELFNVRSERVFRDTMICYGHRTDKKDACQVRC</sequence>
<dbReference type="FunFam" id="2.40.10.10:FF:000028">
    <property type="entry name" value="Serine protease easter"/>
    <property type="match status" value="1"/>
</dbReference>
<dbReference type="PRINTS" id="PR00722">
    <property type="entry name" value="CHYMOTRYPSIN"/>
</dbReference>
<keyword evidence="4 9" id="KW-0732">Signal</keyword>
<name>A0A9N9RHC9_9DIPT</name>
<dbReference type="SUPFAM" id="SSF50494">
    <property type="entry name" value="Trypsin-like serine proteases"/>
    <property type="match status" value="1"/>
</dbReference>
<gene>
    <name evidence="11" type="ORF">CHIRRI_LOCUS964</name>
</gene>
<keyword evidence="6" id="KW-1015">Disulfide bond</keyword>
<keyword evidence="3" id="KW-0399">Innate immunity</keyword>
<dbReference type="InterPro" id="IPR018114">
    <property type="entry name" value="TRYPSIN_HIS"/>
</dbReference>
<dbReference type="InterPro" id="IPR043504">
    <property type="entry name" value="Peptidase_S1_PA_chymotrypsin"/>
</dbReference>
<evidence type="ECO:0000259" key="10">
    <source>
        <dbReference type="PROSITE" id="PS50240"/>
    </source>
</evidence>
<reference evidence="11" key="1">
    <citation type="submission" date="2022-01" db="EMBL/GenBank/DDBJ databases">
        <authorList>
            <person name="King R."/>
        </authorList>
    </citation>
    <scope>NUCLEOTIDE SEQUENCE</scope>
</reference>
<comment type="subcellular location">
    <subcellularLocation>
        <location evidence="1">Secreted</location>
    </subcellularLocation>
</comment>
<organism evidence="11 12">
    <name type="scientific">Chironomus riparius</name>
    <dbReference type="NCBI Taxonomy" id="315576"/>
    <lineage>
        <taxon>Eukaryota</taxon>
        <taxon>Metazoa</taxon>
        <taxon>Ecdysozoa</taxon>
        <taxon>Arthropoda</taxon>
        <taxon>Hexapoda</taxon>
        <taxon>Insecta</taxon>
        <taxon>Pterygota</taxon>
        <taxon>Neoptera</taxon>
        <taxon>Endopterygota</taxon>
        <taxon>Diptera</taxon>
        <taxon>Nematocera</taxon>
        <taxon>Chironomoidea</taxon>
        <taxon>Chironomidae</taxon>
        <taxon>Chironominae</taxon>
        <taxon>Chironomus</taxon>
    </lineage>
</organism>
<evidence type="ECO:0000313" key="11">
    <source>
        <dbReference type="EMBL" id="CAG9797979.1"/>
    </source>
</evidence>
<dbReference type="InterPro" id="IPR001314">
    <property type="entry name" value="Peptidase_S1A"/>
</dbReference>
<comment type="similarity">
    <text evidence="8">Belongs to the peptidase S1 family. CLIP subfamily.</text>
</comment>
<dbReference type="GO" id="GO:0045087">
    <property type="term" value="P:innate immune response"/>
    <property type="evidence" value="ECO:0007669"/>
    <property type="project" value="UniProtKB-KW"/>
</dbReference>
<dbReference type="OrthoDB" id="546450at2759"/>
<dbReference type="GO" id="GO:0004252">
    <property type="term" value="F:serine-type endopeptidase activity"/>
    <property type="evidence" value="ECO:0007669"/>
    <property type="project" value="InterPro"/>
</dbReference>
<dbReference type="InterPro" id="IPR001254">
    <property type="entry name" value="Trypsin_dom"/>
</dbReference>
<evidence type="ECO:0000256" key="6">
    <source>
        <dbReference type="ARBA" id="ARBA00023157"/>
    </source>
</evidence>
<feature type="domain" description="Peptidase S1" evidence="10">
    <location>
        <begin position="68"/>
        <end position="254"/>
    </location>
</feature>
<proteinExistence type="inferred from homology"/>
<evidence type="ECO:0000256" key="3">
    <source>
        <dbReference type="ARBA" id="ARBA00022588"/>
    </source>
</evidence>
<protein>
    <recommendedName>
        <fullName evidence="10">Peptidase S1 domain-containing protein</fullName>
    </recommendedName>
</protein>
<dbReference type="CDD" id="cd00190">
    <property type="entry name" value="Tryp_SPc"/>
    <property type="match status" value="1"/>
</dbReference>
<dbReference type="PANTHER" id="PTHR24252:SF18">
    <property type="entry name" value="OVOCHYMASE 1"/>
    <property type="match status" value="1"/>
</dbReference>
<dbReference type="Gene3D" id="2.40.10.10">
    <property type="entry name" value="Trypsin-like serine proteases"/>
    <property type="match status" value="1"/>
</dbReference>
<keyword evidence="12" id="KW-1185">Reference proteome</keyword>
<feature type="signal peptide" evidence="9">
    <location>
        <begin position="1"/>
        <end position="22"/>
    </location>
</feature>
<dbReference type="PANTHER" id="PTHR24252">
    <property type="entry name" value="ACROSIN-RELATED"/>
    <property type="match status" value="1"/>
</dbReference>
<keyword evidence="7" id="KW-0325">Glycoprotein</keyword>
<dbReference type="GO" id="GO:0006508">
    <property type="term" value="P:proteolysis"/>
    <property type="evidence" value="ECO:0007669"/>
    <property type="project" value="InterPro"/>
</dbReference>
<dbReference type="EMBL" id="OU895877">
    <property type="protein sequence ID" value="CAG9797979.1"/>
    <property type="molecule type" value="Genomic_DNA"/>
</dbReference>
<dbReference type="InterPro" id="IPR009003">
    <property type="entry name" value="Peptidase_S1_PA"/>
</dbReference>